<accession>A0A921G1H6</accession>
<keyword evidence="5 6" id="KW-0472">Membrane</keyword>
<name>A0A921G1H6_SPOPS</name>
<feature type="transmembrane region" description="Helical" evidence="6">
    <location>
        <begin position="320"/>
        <end position="337"/>
    </location>
</feature>
<dbReference type="PANTHER" id="PTHR42865">
    <property type="entry name" value="PROTON/GLUTAMATE-ASPARTATE SYMPORTER"/>
    <property type="match status" value="1"/>
</dbReference>
<dbReference type="AlphaFoldDB" id="A0A921G1H6"/>
<feature type="transmembrane region" description="Helical" evidence="6">
    <location>
        <begin position="207"/>
        <end position="227"/>
    </location>
</feature>
<dbReference type="SUPFAM" id="SSF118215">
    <property type="entry name" value="Proton glutamate symport protein"/>
    <property type="match status" value="1"/>
</dbReference>
<evidence type="ECO:0000313" key="7">
    <source>
        <dbReference type="EMBL" id="HJF32131.1"/>
    </source>
</evidence>
<keyword evidence="4 6" id="KW-1133">Transmembrane helix</keyword>
<keyword evidence="3 6" id="KW-0812">Transmembrane</keyword>
<dbReference type="Gene3D" id="1.10.3860.10">
    <property type="entry name" value="Sodium:dicarboxylate symporter"/>
    <property type="match status" value="1"/>
</dbReference>
<reference evidence="7" key="2">
    <citation type="submission" date="2021-09" db="EMBL/GenBank/DDBJ databases">
        <authorList>
            <person name="Gilroy R."/>
        </authorList>
    </citation>
    <scope>NUCLEOTIDE SEQUENCE</scope>
    <source>
        <strain evidence="7">CHK171-7178</strain>
    </source>
</reference>
<evidence type="ECO:0000256" key="3">
    <source>
        <dbReference type="ARBA" id="ARBA00022692"/>
    </source>
</evidence>
<evidence type="ECO:0000256" key="4">
    <source>
        <dbReference type="ARBA" id="ARBA00022989"/>
    </source>
</evidence>
<evidence type="ECO:0000256" key="5">
    <source>
        <dbReference type="ARBA" id="ARBA00023136"/>
    </source>
</evidence>
<dbReference type="InterPro" id="IPR036458">
    <property type="entry name" value="Na:dicarbo_symporter_sf"/>
</dbReference>
<protein>
    <submittedName>
        <fullName evidence="7">Dicarboxylate/amino acid:cation symporter</fullName>
    </submittedName>
</protein>
<sequence length="410" mass="43431">MKLKIGLIWRIVIAIASAIVLGLLLPMIPKIGEGFTDWFVSLAATFNMIFGGFLNFIVPLIIIAFITPGIAKLGKGSGKLLGLATAFAYMSTVVAGIIAYFSATALLPGFIGSIGDGKVEKAGRAAAESFFELEMTPIMGVMSALLLAFVLGIGMASIGSKAMLAVFEELNVLIEKVIAFVIIPLLPFHIFGIFLNMTYTGEVAKVLSVFAMVFVMIIVLHFIMLTIQYTIAGSLSKRNPFFLMKTMAPAYFTALGTQSSAATIPITLSQARKTGASDKVTDFTIPLFATIHLSGSTITLVSCSIGVMLMNGVPVVFSDYLPFIFMLGVTMIAAPGVPGGAVVAATGLLVSMLGFDQTMVALMIALYMAQDSFGTATNVTGDGALAIIVDRFTDNVNDSPTETKLEPKQY</sequence>
<reference evidence="7" key="1">
    <citation type="journal article" date="2021" name="PeerJ">
        <title>Extensive microbial diversity within the chicken gut microbiome revealed by metagenomics and culture.</title>
        <authorList>
            <person name="Gilroy R."/>
            <person name="Ravi A."/>
            <person name="Getino M."/>
            <person name="Pursley I."/>
            <person name="Horton D.L."/>
            <person name="Alikhan N.F."/>
            <person name="Baker D."/>
            <person name="Gharbi K."/>
            <person name="Hall N."/>
            <person name="Watson M."/>
            <person name="Adriaenssens E.M."/>
            <person name="Foster-Nyarko E."/>
            <person name="Jarju S."/>
            <person name="Secka A."/>
            <person name="Antonio M."/>
            <person name="Oren A."/>
            <person name="Chaudhuri R.R."/>
            <person name="La Ragione R."/>
            <person name="Hildebrand F."/>
            <person name="Pallen M.J."/>
        </authorList>
    </citation>
    <scope>NUCLEOTIDE SEQUENCE</scope>
    <source>
        <strain evidence="7">CHK171-7178</strain>
    </source>
</reference>
<dbReference type="PANTHER" id="PTHR42865:SF8">
    <property type="entry name" value="SERINE_THREONINE TRANSPORTER SSTT"/>
    <property type="match status" value="1"/>
</dbReference>
<evidence type="ECO:0000313" key="8">
    <source>
        <dbReference type="Proteomes" id="UP000698173"/>
    </source>
</evidence>
<dbReference type="Proteomes" id="UP000698173">
    <property type="component" value="Unassembled WGS sequence"/>
</dbReference>
<feature type="transmembrane region" description="Helical" evidence="6">
    <location>
        <begin position="343"/>
        <end position="367"/>
    </location>
</feature>
<dbReference type="GO" id="GO:0005886">
    <property type="term" value="C:plasma membrane"/>
    <property type="evidence" value="ECO:0007669"/>
    <property type="project" value="TreeGrafter"/>
</dbReference>
<dbReference type="GO" id="GO:0005295">
    <property type="term" value="F:neutral L-amino acid:sodium symporter activity"/>
    <property type="evidence" value="ECO:0007669"/>
    <property type="project" value="TreeGrafter"/>
</dbReference>
<feature type="transmembrane region" description="Helical" evidence="6">
    <location>
        <begin position="138"/>
        <end position="156"/>
    </location>
</feature>
<feature type="transmembrane region" description="Helical" evidence="6">
    <location>
        <begin position="80"/>
        <end position="103"/>
    </location>
</feature>
<feature type="transmembrane region" description="Helical" evidence="6">
    <location>
        <begin position="177"/>
        <end position="195"/>
    </location>
</feature>
<feature type="transmembrane region" description="Helical" evidence="6">
    <location>
        <begin position="7"/>
        <end position="28"/>
    </location>
</feature>
<feature type="transmembrane region" description="Helical" evidence="6">
    <location>
        <begin position="48"/>
        <end position="68"/>
    </location>
</feature>
<dbReference type="GO" id="GO:0032329">
    <property type="term" value="P:serine transport"/>
    <property type="evidence" value="ECO:0007669"/>
    <property type="project" value="TreeGrafter"/>
</dbReference>
<organism evidence="7 8">
    <name type="scientific">Sporosarcina psychrophila</name>
    <name type="common">Bacillus psychrophilus</name>
    <dbReference type="NCBI Taxonomy" id="1476"/>
    <lineage>
        <taxon>Bacteria</taxon>
        <taxon>Bacillati</taxon>
        <taxon>Bacillota</taxon>
        <taxon>Bacilli</taxon>
        <taxon>Bacillales</taxon>
        <taxon>Caryophanaceae</taxon>
        <taxon>Sporosarcina</taxon>
    </lineage>
</organism>
<proteinExistence type="predicted"/>
<comment type="caution">
    <text evidence="7">The sequence shown here is derived from an EMBL/GenBank/DDBJ whole genome shotgun (WGS) entry which is preliminary data.</text>
</comment>
<dbReference type="Pfam" id="PF00375">
    <property type="entry name" value="SDF"/>
    <property type="match status" value="1"/>
</dbReference>
<dbReference type="PRINTS" id="PR00173">
    <property type="entry name" value="EDTRNSPORT"/>
</dbReference>
<evidence type="ECO:0000256" key="6">
    <source>
        <dbReference type="SAM" id="Phobius"/>
    </source>
</evidence>
<evidence type="ECO:0000256" key="2">
    <source>
        <dbReference type="ARBA" id="ARBA00022448"/>
    </source>
</evidence>
<comment type="subcellular location">
    <subcellularLocation>
        <location evidence="1">Membrane</location>
        <topology evidence="1">Multi-pass membrane protein</topology>
    </subcellularLocation>
</comment>
<dbReference type="EMBL" id="DYWT01000167">
    <property type="protein sequence ID" value="HJF32131.1"/>
    <property type="molecule type" value="Genomic_DNA"/>
</dbReference>
<gene>
    <name evidence="7" type="ORF">K8V56_10210</name>
</gene>
<keyword evidence="2" id="KW-0813">Transport</keyword>
<feature type="transmembrane region" description="Helical" evidence="6">
    <location>
        <begin position="288"/>
        <end position="308"/>
    </location>
</feature>
<dbReference type="InterPro" id="IPR001991">
    <property type="entry name" value="Na-dicarboxylate_symporter"/>
</dbReference>
<evidence type="ECO:0000256" key="1">
    <source>
        <dbReference type="ARBA" id="ARBA00004141"/>
    </source>
</evidence>